<feature type="coiled-coil region" evidence="13">
    <location>
        <begin position="179"/>
        <end position="209"/>
    </location>
</feature>
<evidence type="ECO:0000256" key="5">
    <source>
        <dbReference type="ARBA" id="ARBA00022679"/>
    </source>
</evidence>
<keyword evidence="7 12" id="KW-0547">Nucleotide-binding</keyword>
<evidence type="ECO:0000259" key="15">
    <source>
        <dbReference type="PROSITE" id="PS50011"/>
    </source>
</evidence>
<dbReference type="SMART" id="SM00220">
    <property type="entry name" value="S_TKc"/>
    <property type="match status" value="1"/>
</dbReference>
<dbReference type="PANTHER" id="PTHR24351">
    <property type="entry name" value="RIBOSOMAL PROTEIN S6 KINASE"/>
    <property type="match status" value="1"/>
</dbReference>
<comment type="catalytic activity">
    <reaction evidence="11">
        <text>L-seryl-[protein] + ATP = O-phospho-L-seryl-[protein] + ADP + H(+)</text>
        <dbReference type="Rhea" id="RHEA:17989"/>
        <dbReference type="Rhea" id="RHEA-COMP:9863"/>
        <dbReference type="Rhea" id="RHEA-COMP:11604"/>
        <dbReference type="ChEBI" id="CHEBI:15378"/>
        <dbReference type="ChEBI" id="CHEBI:29999"/>
        <dbReference type="ChEBI" id="CHEBI:30616"/>
        <dbReference type="ChEBI" id="CHEBI:83421"/>
        <dbReference type="ChEBI" id="CHEBI:456216"/>
        <dbReference type="EC" id="2.7.11.1"/>
    </reaction>
</comment>
<accession>A0A067RSM0</accession>
<proteinExistence type="predicted"/>
<protein>
    <recommendedName>
        <fullName evidence="2">non-specific serine/threonine protein kinase</fullName>
        <ecNumber evidence="2">2.7.11.1</ecNumber>
    </recommendedName>
</protein>
<evidence type="ECO:0000313" key="17">
    <source>
        <dbReference type="Proteomes" id="UP000027135"/>
    </source>
</evidence>
<dbReference type="eggNOG" id="KOG0603">
    <property type="taxonomic scope" value="Eukaryota"/>
</dbReference>
<dbReference type="InterPro" id="IPR008271">
    <property type="entry name" value="Ser/Thr_kinase_AS"/>
</dbReference>
<evidence type="ECO:0000256" key="10">
    <source>
        <dbReference type="ARBA" id="ARBA00047899"/>
    </source>
</evidence>
<dbReference type="Pfam" id="PF00069">
    <property type="entry name" value="Pkinase"/>
    <property type="match status" value="1"/>
</dbReference>
<name>A0A067RSM0_ZOONE</name>
<dbReference type="STRING" id="136037.A0A067RSM0"/>
<dbReference type="CDD" id="cd05123">
    <property type="entry name" value="STKc_AGC"/>
    <property type="match status" value="1"/>
</dbReference>
<reference evidence="16 17" key="1">
    <citation type="journal article" date="2014" name="Nat. Commun.">
        <title>Molecular traces of alternative social organization in a termite genome.</title>
        <authorList>
            <person name="Terrapon N."/>
            <person name="Li C."/>
            <person name="Robertson H.M."/>
            <person name="Ji L."/>
            <person name="Meng X."/>
            <person name="Booth W."/>
            <person name="Chen Z."/>
            <person name="Childers C.P."/>
            <person name="Glastad K.M."/>
            <person name="Gokhale K."/>
            <person name="Gowin J."/>
            <person name="Gronenberg W."/>
            <person name="Hermansen R.A."/>
            <person name="Hu H."/>
            <person name="Hunt B.G."/>
            <person name="Huylmans A.K."/>
            <person name="Khalil S.M."/>
            <person name="Mitchell R.D."/>
            <person name="Munoz-Torres M.C."/>
            <person name="Mustard J.A."/>
            <person name="Pan H."/>
            <person name="Reese J.T."/>
            <person name="Scharf M.E."/>
            <person name="Sun F."/>
            <person name="Vogel H."/>
            <person name="Xiao J."/>
            <person name="Yang W."/>
            <person name="Yang Z."/>
            <person name="Yang Z."/>
            <person name="Zhou J."/>
            <person name="Zhu J."/>
            <person name="Brent C.S."/>
            <person name="Elsik C.G."/>
            <person name="Goodisman M.A."/>
            <person name="Liberles D.A."/>
            <person name="Roe R.M."/>
            <person name="Vargo E.L."/>
            <person name="Vilcinskas A."/>
            <person name="Wang J."/>
            <person name="Bornberg-Bauer E."/>
            <person name="Korb J."/>
            <person name="Zhang G."/>
            <person name="Liebig J."/>
        </authorList>
    </citation>
    <scope>NUCLEOTIDE SEQUENCE [LARGE SCALE GENOMIC DNA]</scope>
    <source>
        <tissue evidence="16">Whole organism</tissue>
    </source>
</reference>
<evidence type="ECO:0000256" key="8">
    <source>
        <dbReference type="ARBA" id="ARBA00022777"/>
    </source>
</evidence>
<evidence type="ECO:0000256" key="9">
    <source>
        <dbReference type="ARBA" id="ARBA00022840"/>
    </source>
</evidence>
<keyword evidence="13" id="KW-0175">Coiled coil</keyword>
<feature type="binding site" evidence="12">
    <location>
        <position position="336"/>
    </location>
    <ligand>
        <name>ATP</name>
        <dbReference type="ChEBI" id="CHEBI:30616"/>
    </ligand>
</feature>
<dbReference type="InterPro" id="IPR017441">
    <property type="entry name" value="Protein_kinase_ATP_BS"/>
</dbReference>
<dbReference type="PROSITE" id="PS50011">
    <property type="entry name" value="PROTEIN_KINASE_DOM"/>
    <property type="match status" value="1"/>
</dbReference>
<dbReference type="EMBL" id="KK852444">
    <property type="protein sequence ID" value="KDR23815.1"/>
    <property type="molecule type" value="Genomic_DNA"/>
</dbReference>
<evidence type="ECO:0000256" key="13">
    <source>
        <dbReference type="SAM" id="Coils"/>
    </source>
</evidence>
<dbReference type="Gene3D" id="1.10.510.10">
    <property type="entry name" value="Transferase(Phosphotransferase) domain 1"/>
    <property type="match status" value="1"/>
</dbReference>
<evidence type="ECO:0000256" key="3">
    <source>
        <dbReference type="ARBA" id="ARBA00022527"/>
    </source>
</evidence>
<dbReference type="GO" id="GO:0004674">
    <property type="term" value="F:protein serine/threonine kinase activity"/>
    <property type="evidence" value="ECO:0007669"/>
    <property type="project" value="UniProtKB-KW"/>
</dbReference>
<dbReference type="InParanoid" id="A0A067RSM0"/>
<dbReference type="SUPFAM" id="SSF56112">
    <property type="entry name" value="Protein kinase-like (PK-like)"/>
    <property type="match status" value="1"/>
</dbReference>
<evidence type="ECO:0000256" key="11">
    <source>
        <dbReference type="ARBA" id="ARBA00048679"/>
    </source>
</evidence>
<feature type="region of interest" description="Disordered" evidence="14">
    <location>
        <begin position="19"/>
        <end position="58"/>
    </location>
</feature>
<keyword evidence="3" id="KW-0723">Serine/threonine-protein kinase</keyword>
<evidence type="ECO:0000313" key="16">
    <source>
        <dbReference type="EMBL" id="KDR23815.1"/>
    </source>
</evidence>
<keyword evidence="5" id="KW-0808">Transferase</keyword>
<dbReference type="InterPro" id="IPR011009">
    <property type="entry name" value="Kinase-like_dom_sf"/>
</dbReference>
<evidence type="ECO:0000256" key="1">
    <source>
        <dbReference type="ARBA" id="ARBA00001946"/>
    </source>
</evidence>
<gene>
    <name evidence="16" type="ORF">L798_11395</name>
</gene>
<dbReference type="GO" id="GO:0005524">
    <property type="term" value="F:ATP binding"/>
    <property type="evidence" value="ECO:0007669"/>
    <property type="project" value="UniProtKB-UniRule"/>
</dbReference>
<comment type="cofactor">
    <cofactor evidence="1">
        <name>Mg(2+)</name>
        <dbReference type="ChEBI" id="CHEBI:18420"/>
    </cofactor>
</comment>
<dbReference type="Proteomes" id="UP000027135">
    <property type="component" value="Unassembled WGS sequence"/>
</dbReference>
<dbReference type="EC" id="2.7.11.1" evidence="2"/>
<keyword evidence="17" id="KW-1185">Reference proteome</keyword>
<evidence type="ECO:0000256" key="2">
    <source>
        <dbReference type="ARBA" id="ARBA00012513"/>
    </source>
</evidence>
<dbReference type="PROSITE" id="PS00108">
    <property type="entry name" value="PROTEIN_KINASE_ST"/>
    <property type="match status" value="1"/>
</dbReference>
<evidence type="ECO:0000256" key="4">
    <source>
        <dbReference type="ARBA" id="ARBA00022553"/>
    </source>
</evidence>
<keyword evidence="8 16" id="KW-0418">Kinase</keyword>
<feature type="domain" description="Protein kinase" evidence="15">
    <location>
        <begin position="304"/>
        <end position="571"/>
    </location>
</feature>
<dbReference type="InterPro" id="IPR000719">
    <property type="entry name" value="Prot_kinase_dom"/>
</dbReference>
<evidence type="ECO:0000256" key="6">
    <source>
        <dbReference type="ARBA" id="ARBA00022737"/>
    </source>
</evidence>
<comment type="catalytic activity">
    <reaction evidence="10">
        <text>L-threonyl-[protein] + ATP = O-phospho-L-threonyl-[protein] + ADP + H(+)</text>
        <dbReference type="Rhea" id="RHEA:46608"/>
        <dbReference type="Rhea" id="RHEA-COMP:11060"/>
        <dbReference type="Rhea" id="RHEA-COMP:11605"/>
        <dbReference type="ChEBI" id="CHEBI:15378"/>
        <dbReference type="ChEBI" id="CHEBI:30013"/>
        <dbReference type="ChEBI" id="CHEBI:30616"/>
        <dbReference type="ChEBI" id="CHEBI:61977"/>
        <dbReference type="ChEBI" id="CHEBI:456216"/>
        <dbReference type="EC" id="2.7.11.1"/>
    </reaction>
</comment>
<sequence length="637" mass="72857">MKKLRRFCFGVSDRPERVQRHKVVTNNGAEKTKARSEMRNSNNKNKYSKQENKKHLTSPNKVNETQKFNACPITGEKINTLRDGFKPVLKNLEDVSAKRGMSANRSENYVHVNAERQTPCERLCEGDILKFELAKMADVLEQQLMTTRTQQEYISRLNEDVNMISIENEKLCVKMAELLEMHNREVKNNEETVNRLNELHDAVDRLLTETAKFNFEMAQHNHSTAKNNDTYIEAGDSTVANRTVRNMKIEKKQDLTNHDVKISRNNRTPTKPGTHETRWRKGEDFDLLRTLDEPTQPCPKLKNFKLIEVLGKGAFGTVYLVQKKGGIDDGTFYAMKVINISYSSSGTVCPKEYHTEHRVHINVFDTPFLVGLYYGFLSESKAVFIVEYFSNGDLQKLLRARKKLPEQDARLYLAEIVVAVENLHQTGVIHRDLKPSNILVDSRGHIAVTDYGLCKEFNLDTQSDNSRLYCGTDVYMAPEMINKEEDGAGVDWWSVGVIAYELMTGRKPFTVHDKSQLTLLYRKIVHEAPEFPKSMSCTAKHFISTLLTKDPSERLGQGKYGVQEIKQHPFFNGINWTDVARRDLQMPCPPHASLISMIKSLSAQILTEIPFQNGNIFEVCSYIAPALKNKETDDHSK</sequence>
<evidence type="ECO:0000256" key="14">
    <source>
        <dbReference type="SAM" id="MobiDB-lite"/>
    </source>
</evidence>
<evidence type="ECO:0000256" key="12">
    <source>
        <dbReference type="PROSITE-ProRule" id="PRU10141"/>
    </source>
</evidence>
<dbReference type="PROSITE" id="PS00107">
    <property type="entry name" value="PROTEIN_KINASE_ATP"/>
    <property type="match status" value="1"/>
</dbReference>
<keyword evidence="4" id="KW-0597">Phosphoprotein</keyword>
<evidence type="ECO:0000256" key="7">
    <source>
        <dbReference type="ARBA" id="ARBA00022741"/>
    </source>
</evidence>
<keyword evidence="6" id="KW-0677">Repeat</keyword>
<dbReference type="Gene3D" id="3.30.200.20">
    <property type="entry name" value="Phosphorylase Kinase, domain 1"/>
    <property type="match status" value="1"/>
</dbReference>
<keyword evidence="9 12" id="KW-0067">ATP-binding</keyword>
<dbReference type="InterPro" id="IPR045270">
    <property type="entry name" value="STKc_AGC"/>
</dbReference>
<organism evidence="16 17">
    <name type="scientific">Zootermopsis nevadensis</name>
    <name type="common">Dampwood termite</name>
    <dbReference type="NCBI Taxonomy" id="136037"/>
    <lineage>
        <taxon>Eukaryota</taxon>
        <taxon>Metazoa</taxon>
        <taxon>Ecdysozoa</taxon>
        <taxon>Arthropoda</taxon>
        <taxon>Hexapoda</taxon>
        <taxon>Insecta</taxon>
        <taxon>Pterygota</taxon>
        <taxon>Neoptera</taxon>
        <taxon>Polyneoptera</taxon>
        <taxon>Dictyoptera</taxon>
        <taxon>Blattodea</taxon>
        <taxon>Blattoidea</taxon>
        <taxon>Termitoidae</taxon>
        <taxon>Termopsidae</taxon>
        <taxon>Zootermopsis</taxon>
    </lineage>
</organism>
<dbReference type="AlphaFoldDB" id="A0A067RSM0"/>
<dbReference type="OrthoDB" id="6764942at2759"/>
<dbReference type="FunFam" id="1.10.510.10:FF:000109">
    <property type="entry name" value="Ribosomal protein S6 kinase"/>
    <property type="match status" value="1"/>
</dbReference>